<accession>A0A5M9N0E8</accession>
<dbReference type="Proteomes" id="UP000324241">
    <property type="component" value="Unassembled WGS sequence"/>
</dbReference>
<name>A0A5M9N0E8_9EURO</name>
<comment type="caution">
    <text evidence="1">The sequence shown here is derived from an EMBL/GenBank/DDBJ whole genome shotgun (WGS) entry which is preliminary data.</text>
</comment>
<protein>
    <submittedName>
        <fullName evidence="1">Uncharacterized protein</fullName>
    </submittedName>
</protein>
<dbReference type="GeneID" id="54326485"/>
<gene>
    <name evidence="1" type="ORF">ATNIH1004_003783</name>
</gene>
<dbReference type="EMBL" id="QUQM01000001">
    <property type="protein sequence ID" value="KAA8651090.1"/>
    <property type="molecule type" value="Genomic_DNA"/>
</dbReference>
<dbReference type="RefSeq" id="XP_033430451.1">
    <property type="nucleotide sequence ID" value="XM_033568456.1"/>
</dbReference>
<sequence length="123" mass="13837">MEAYPDTLYVGSYLMLGIRRLTTVDIPLVCRRVSRLVYSPVKGTFNVEAISETTFDRNLARSIAFVRTSSACSVLRPGRPPNSVFGRSLRVSAQYDRRLTILASSSFPKVFKREIRRYAPGTA</sequence>
<evidence type="ECO:0000313" key="1">
    <source>
        <dbReference type="EMBL" id="KAA8651090.1"/>
    </source>
</evidence>
<evidence type="ECO:0000313" key="2">
    <source>
        <dbReference type="Proteomes" id="UP000324241"/>
    </source>
</evidence>
<proteinExistence type="predicted"/>
<reference evidence="1 2" key="1">
    <citation type="submission" date="2019-08" db="EMBL/GenBank/DDBJ databases">
        <title>The genome sequence of a newly discovered highly antifungal drug resistant Aspergillus species, Aspergillus tanneri NIH 1004.</title>
        <authorList>
            <person name="Mounaud S."/>
            <person name="Singh I."/>
            <person name="Joardar V."/>
            <person name="Pakala S."/>
            <person name="Pakala S."/>
            <person name="Venepally P."/>
            <person name="Chung J.K."/>
            <person name="Losada L."/>
            <person name="Nierman W.C."/>
        </authorList>
    </citation>
    <scope>NUCLEOTIDE SEQUENCE [LARGE SCALE GENOMIC DNA]</scope>
    <source>
        <strain evidence="1 2">NIH1004</strain>
    </source>
</reference>
<organism evidence="1 2">
    <name type="scientific">Aspergillus tanneri</name>
    <dbReference type="NCBI Taxonomy" id="1220188"/>
    <lineage>
        <taxon>Eukaryota</taxon>
        <taxon>Fungi</taxon>
        <taxon>Dikarya</taxon>
        <taxon>Ascomycota</taxon>
        <taxon>Pezizomycotina</taxon>
        <taxon>Eurotiomycetes</taxon>
        <taxon>Eurotiomycetidae</taxon>
        <taxon>Eurotiales</taxon>
        <taxon>Aspergillaceae</taxon>
        <taxon>Aspergillus</taxon>
        <taxon>Aspergillus subgen. Circumdati</taxon>
    </lineage>
</organism>
<dbReference type="AlphaFoldDB" id="A0A5M9N0E8"/>